<keyword evidence="9" id="KW-1185">Reference proteome</keyword>
<evidence type="ECO:0000256" key="5">
    <source>
        <dbReference type="ARBA" id="ARBA00023163"/>
    </source>
</evidence>
<dbReference type="Gene3D" id="2.30.30.110">
    <property type="match status" value="1"/>
</dbReference>
<dbReference type="RefSeq" id="WP_092858157.1">
    <property type="nucleotide sequence ID" value="NZ_FOYU01000003.1"/>
</dbReference>
<evidence type="ECO:0000313" key="8">
    <source>
        <dbReference type="EMBL" id="SFR56520.1"/>
    </source>
</evidence>
<dbReference type="InterPro" id="IPR011067">
    <property type="entry name" value="Plasmid_toxin/cell-grow_inhib"/>
</dbReference>
<dbReference type="GO" id="GO:0008657">
    <property type="term" value="F:DNA topoisomerase type II (double strand cut, ATP-hydrolyzing) inhibitor activity"/>
    <property type="evidence" value="ECO:0007669"/>
    <property type="project" value="InterPro"/>
</dbReference>
<proteinExistence type="inferred from homology"/>
<organism evidence="8 9">
    <name type="scientific">Pseudidiomarina maritima</name>
    <dbReference type="NCBI Taxonomy" id="519453"/>
    <lineage>
        <taxon>Bacteria</taxon>
        <taxon>Pseudomonadati</taxon>
        <taxon>Pseudomonadota</taxon>
        <taxon>Gammaproteobacteria</taxon>
        <taxon>Alteromonadales</taxon>
        <taxon>Idiomarinaceae</taxon>
        <taxon>Pseudidiomarina</taxon>
    </lineage>
</organism>
<evidence type="ECO:0000256" key="6">
    <source>
        <dbReference type="ARBA" id="ARBA00029628"/>
    </source>
</evidence>
<protein>
    <recommendedName>
        <fullName evidence="2">Toxin CcdB</fullName>
    </recommendedName>
    <alternativeName>
        <fullName evidence="7">Cytotoxic protein CcdB</fullName>
    </alternativeName>
    <alternativeName>
        <fullName evidence="6">Protein LetD</fullName>
    </alternativeName>
</protein>
<keyword evidence="5" id="KW-0804">Transcription</keyword>
<reference evidence="9" key="1">
    <citation type="submission" date="2016-10" db="EMBL/GenBank/DDBJ databases">
        <authorList>
            <person name="Varghese N."/>
            <person name="Submissions S."/>
        </authorList>
    </citation>
    <scope>NUCLEOTIDE SEQUENCE [LARGE SCALE GENOMIC DNA]</scope>
    <source>
        <strain evidence="9">CGMCC 1.7285</strain>
    </source>
</reference>
<keyword evidence="3" id="KW-0678">Repressor</keyword>
<dbReference type="Pfam" id="PF01845">
    <property type="entry name" value="CcdB"/>
    <property type="match status" value="1"/>
</dbReference>
<sequence>MGQFCAYHNPNPLTRHEYPYLLDVQNNLLNELKTTVVIPLMFLSESRSMMAF</sequence>
<evidence type="ECO:0000256" key="7">
    <source>
        <dbReference type="ARBA" id="ARBA00033135"/>
    </source>
</evidence>
<evidence type="ECO:0000313" key="9">
    <source>
        <dbReference type="Proteomes" id="UP000199424"/>
    </source>
</evidence>
<accession>A0A1I6HQI3</accession>
<name>A0A1I6HQI3_9GAMM</name>
<evidence type="ECO:0000256" key="3">
    <source>
        <dbReference type="ARBA" id="ARBA00022491"/>
    </source>
</evidence>
<dbReference type="EMBL" id="FOYU01000003">
    <property type="protein sequence ID" value="SFR56520.1"/>
    <property type="molecule type" value="Genomic_DNA"/>
</dbReference>
<dbReference type="AlphaFoldDB" id="A0A1I6HQI3"/>
<evidence type="ECO:0000256" key="1">
    <source>
        <dbReference type="ARBA" id="ARBA00005230"/>
    </source>
</evidence>
<dbReference type="InterPro" id="IPR002712">
    <property type="entry name" value="CcdB"/>
</dbReference>
<evidence type="ECO:0000256" key="2">
    <source>
        <dbReference type="ARBA" id="ARBA00015075"/>
    </source>
</evidence>
<gene>
    <name evidence="8" type="ORF">SAMN04488070_2023</name>
</gene>
<dbReference type="SUPFAM" id="SSF50118">
    <property type="entry name" value="Cell growth inhibitor/plasmid maintenance toxic component"/>
    <property type="match status" value="1"/>
</dbReference>
<evidence type="ECO:0000256" key="4">
    <source>
        <dbReference type="ARBA" id="ARBA00023015"/>
    </source>
</evidence>
<dbReference type="Proteomes" id="UP000199424">
    <property type="component" value="Unassembled WGS sequence"/>
</dbReference>
<comment type="similarity">
    <text evidence="1">Belongs to the CcdB toxin family.</text>
</comment>
<dbReference type="GO" id="GO:0006276">
    <property type="term" value="P:plasmid maintenance"/>
    <property type="evidence" value="ECO:0007669"/>
    <property type="project" value="InterPro"/>
</dbReference>
<keyword evidence="4" id="KW-0805">Transcription regulation</keyword>